<accession>L7W1M4</accession>
<name>L7W1M4_9BACT</name>
<dbReference type="EMBL" id="JX649903">
    <property type="protein sequence ID" value="AGC72475.1"/>
    <property type="molecule type" value="Genomic_DNA"/>
</dbReference>
<sequence>MPVNRTCLTRSFAALMPAVVAVVLGGSVPGAAARAQLLPLEVVVDETRPVFGEEVQIVVRTVESRPLSSATFGLEMRDEDGLPAVLFSALDSAAVFAGSAGGAGDATIQTQWNPVTQRVDVTLESASATLNEVFGPLAVLRFTLDPVVATLDRPRFEIALDPDMILLDAAAERVVTLPANGRVRVVDADPAQGLGALGGEVFPGGNMVIGAMTVHTYAIGSGTLELLYDAALADGPPVVALDLRYGATVVDALDTSVAGRVLVTFHSDGGLFNATLHGAIFTAVVPSRQDIPIGTTSIVALGPATALFDAAGDPIDLETDVEQLDFIAPEAVAAAAFEGGGFTEWWNVVH</sequence>
<organism evidence="1">
    <name type="scientific">uncultured bacterium A1Q1_fos_499</name>
    <dbReference type="NCBI Taxonomy" id="1256578"/>
    <lineage>
        <taxon>Bacteria</taxon>
        <taxon>environmental samples</taxon>
    </lineage>
</organism>
<dbReference type="AlphaFoldDB" id="L7W1M4"/>
<evidence type="ECO:0000313" key="1">
    <source>
        <dbReference type="EMBL" id="AGC72475.1"/>
    </source>
</evidence>
<protein>
    <submittedName>
        <fullName evidence="1">Uncharacterized protein</fullName>
    </submittedName>
</protein>
<proteinExistence type="predicted"/>
<reference evidence="1" key="1">
    <citation type="submission" date="2012-09" db="EMBL/GenBank/DDBJ databases">
        <title>Metagenomic Characterization of a Microbial Community in Wastewater Detects High Levels of Antibiotic Resistance.</title>
        <authorList>
            <person name="Abrams M."/>
            <person name="Caldwell A."/>
            <person name="Vandaei E."/>
            <person name="Lee W."/>
            <person name="Perrott J."/>
            <person name="Khan S.Y."/>
            <person name="Ta J."/>
            <person name="Romero D."/>
            <person name="Nguyen V."/>
            <person name="Pourmand N."/>
            <person name="Ouverney C.C."/>
        </authorList>
    </citation>
    <scope>NUCLEOTIDE SEQUENCE</scope>
</reference>